<reference evidence="2 3" key="1">
    <citation type="submission" date="2024-03" db="EMBL/GenBank/DDBJ databases">
        <title>Aureococcus anophagefferens CCMP1851 and Kratosvirus quantuckense: Draft genome of a second virus-susceptible host strain in the model system.</title>
        <authorList>
            <person name="Chase E."/>
            <person name="Truchon A.R."/>
            <person name="Schepens W."/>
            <person name="Wilhelm S.W."/>
        </authorList>
    </citation>
    <scope>NUCLEOTIDE SEQUENCE [LARGE SCALE GENOMIC DNA]</scope>
    <source>
        <strain evidence="2 3">CCMP1851</strain>
    </source>
</reference>
<comment type="caution">
    <text evidence="2">The sequence shown here is derived from an EMBL/GenBank/DDBJ whole genome shotgun (WGS) entry which is preliminary data.</text>
</comment>
<feature type="domain" description="Cyclic nucleotide-binding" evidence="1">
    <location>
        <begin position="253"/>
        <end position="386"/>
    </location>
</feature>
<dbReference type="PANTHER" id="PTHR23011">
    <property type="entry name" value="CYCLIC NUCLEOTIDE-BINDING DOMAIN CONTAINING PROTEIN"/>
    <property type="match status" value="1"/>
</dbReference>
<evidence type="ECO:0000313" key="2">
    <source>
        <dbReference type="EMBL" id="KAK7249610.1"/>
    </source>
</evidence>
<sequence>MAGEPRPKTVVGGEGAFLRRADADSHLVGDDDDINTFGSGESGESHFIEHTFESPAMQRVAAAVRRRPSFDGTARYTSDRVYPGWILDHRHFEEAKHLVKENRLRDALQNSPKERTDEDVEVLTMFLMAVWPTTLRLGEARVNEIARCANLRRFHQGQYIVTEGEVGLTFYIIVSGAADVEKHGEYLATLKMGRSFGEASLGAGAPPRNASCIASSATTELLELRKTDYDKIMKSYQDAEQRRAFRCLKSVPMFRNWAKSRLTRLCGLVRRVDFKAGALIIKQNDPPDNVYFVLEGAVLRAVAVVKTIEIRTFNRWPSGKDGGHETVARCAHKLVPLVELGPGSCFGERGILYGELRKATATVTAATDVTLLALDKVEFESLLQRTHAQAGKGSSAPHSEHRHHLTDDEIAAALASVHGCVEFNHWFGWS</sequence>
<feature type="domain" description="Cyclic nucleotide-binding" evidence="1">
    <location>
        <begin position="133"/>
        <end position="250"/>
    </location>
</feature>
<keyword evidence="3" id="KW-1185">Reference proteome</keyword>
<dbReference type="PROSITE" id="PS50042">
    <property type="entry name" value="CNMP_BINDING_3"/>
    <property type="match status" value="2"/>
</dbReference>
<dbReference type="SMART" id="SM00100">
    <property type="entry name" value="cNMP"/>
    <property type="match status" value="2"/>
</dbReference>
<evidence type="ECO:0000259" key="1">
    <source>
        <dbReference type="PROSITE" id="PS50042"/>
    </source>
</evidence>
<accession>A0ABR1G8W5</accession>
<dbReference type="Pfam" id="PF00027">
    <property type="entry name" value="cNMP_binding"/>
    <property type="match status" value="2"/>
</dbReference>
<dbReference type="CDD" id="cd00038">
    <property type="entry name" value="CAP_ED"/>
    <property type="match status" value="2"/>
</dbReference>
<dbReference type="SUPFAM" id="SSF51206">
    <property type="entry name" value="cAMP-binding domain-like"/>
    <property type="match status" value="2"/>
</dbReference>
<dbReference type="InterPro" id="IPR000595">
    <property type="entry name" value="cNMP-bd_dom"/>
</dbReference>
<dbReference type="Gene3D" id="2.60.120.10">
    <property type="entry name" value="Jelly Rolls"/>
    <property type="match status" value="2"/>
</dbReference>
<organism evidence="2 3">
    <name type="scientific">Aureococcus anophagefferens</name>
    <name type="common">Harmful bloom alga</name>
    <dbReference type="NCBI Taxonomy" id="44056"/>
    <lineage>
        <taxon>Eukaryota</taxon>
        <taxon>Sar</taxon>
        <taxon>Stramenopiles</taxon>
        <taxon>Ochrophyta</taxon>
        <taxon>Pelagophyceae</taxon>
        <taxon>Pelagomonadales</taxon>
        <taxon>Pelagomonadaceae</taxon>
        <taxon>Aureococcus</taxon>
    </lineage>
</organism>
<evidence type="ECO:0000313" key="3">
    <source>
        <dbReference type="Proteomes" id="UP001363151"/>
    </source>
</evidence>
<proteinExistence type="predicted"/>
<dbReference type="InterPro" id="IPR018490">
    <property type="entry name" value="cNMP-bd_dom_sf"/>
</dbReference>
<gene>
    <name evidence="2" type="ORF">SO694_00004064</name>
</gene>
<dbReference type="Proteomes" id="UP001363151">
    <property type="component" value="Unassembled WGS sequence"/>
</dbReference>
<protein>
    <recommendedName>
        <fullName evidence="1">Cyclic nucleotide-binding domain-containing protein</fullName>
    </recommendedName>
</protein>
<dbReference type="InterPro" id="IPR014710">
    <property type="entry name" value="RmlC-like_jellyroll"/>
</dbReference>
<dbReference type="PANTHER" id="PTHR23011:SF28">
    <property type="entry name" value="CYCLIC NUCLEOTIDE-BINDING DOMAIN CONTAINING PROTEIN"/>
    <property type="match status" value="1"/>
</dbReference>
<name>A0ABR1G8W5_AURAN</name>
<dbReference type="EMBL" id="JBBJCI010000040">
    <property type="protein sequence ID" value="KAK7249610.1"/>
    <property type="molecule type" value="Genomic_DNA"/>
</dbReference>